<protein>
    <submittedName>
        <fullName evidence="2">Uncharacterized protein</fullName>
    </submittedName>
</protein>
<dbReference type="RefSeq" id="WP_138567395.1">
    <property type="nucleotide sequence ID" value="NZ_PNCM01000017.1"/>
</dbReference>
<dbReference type="Proteomes" id="UP000307362">
    <property type="component" value="Unassembled WGS sequence"/>
</dbReference>
<accession>A0A5S3YVA1</accession>
<dbReference type="AlphaFoldDB" id="A0A5S3YVA1"/>
<comment type="caution">
    <text evidence="2">The sequence shown here is derived from an EMBL/GenBank/DDBJ whole genome shotgun (WGS) entry which is preliminary data.</text>
</comment>
<dbReference type="EMBL" id="PNCM01000017">
    <property type="protein sequence ID" value="TMP81073.1"/>
    <property type="molecule type" value="Genomic_DNA"/>
</dbReference>
<evidence type="ECO:0000256" key="1">
    <source>
        <dbReference type="SAM" id="SignalP"/>
    </source>
</evidence>
<reference evidence="2 3" key="1">
    <citation type="submission" date="2017-12" db="EMBL/GenBank/DDBJ databases">
        <authorList>
            <person name="Paulsen S."/>
            <person name="Gram L.K."/>
        </authorList>
    </citation>
    <scope>NUCLEOTIDE SEQUENCE [LARGE SCALE GENOMIC DNA]</scope>
    <source>
        <strain evidence="2 3">S1189</strain>
    </source>
</reference>
<feature type="chain" id="PRO_5024356387" evidence="1">
    <location>
        <begin position="19"/>
        <end position="105"/>
    </location>
</feature>
<reference evidence="3" key="2">
    <citation type="submission" date="2019-06" db="EMBL/GenBank/DDBJ databases">
        <title>Co-occurence of chitin degradation, pigmentation and bioactivity in marine Pseudoalteromonas.</title>
        <authorList>
            <person name="Sonnenschein E.C."/>
            <person name="Bech P.K."/>
        </authorList>
    </citation>
    <scope>NUCLEOTIDE SEQUENCE [LARGE SCALE GENOMIC DNA]</scope>
    <source>
        <strain evidence="3">S1189</strain>
    </source>
</reference>
<sequence>MKNLILIALLLLAGTAQAKFVTCKDQIESITILADGTARIWPSRYEEIELLPTHPEYYKNLGILYSAMNTGKTVVYTSDNGETYSNKCRDANETLFPLFSILRVY</sequence>
<feature type="signal peptide" evidence="1">
    <location>
        <begin position="1"/>
        <end position="18"/>
    </location>
</feature>
<name>A0A5S3YVA1_9GAMM</name>
<organism evidence="2 3">
    <name type="scientific">Pseudoalteromonas phenolica</name>
    <dbReference type="NCBI Taxonomy" id="161398"/>
    <lineage>
        <taxon>Bacteria</taxon>
        <taxon>Pseudomonadati</taxon>
        <taxon>Pseudomonadota</taxon>
        <taxon>Gammaproteobacteria</taxon>
        <taxon>Alteromonadales</taxon>
        <taxon>Pseudoalteromonadaceae</taxon>
        <taxon>Pseudoalteromonas</taxon>
    </lineage>
</organism>
<dbReference type="OrthoDB" id="6314742at2"/>
<proteinExistence type="predicted"/>
<evidence type="ECO:0000313" key="3">
    <source>
        <dbReference type="Proteomes" id="UP000307362"/>
    </source>
</evidence>
<evidence type="ECO:0000313" key="2">
    <source>
        <dbReference type="EMBL" id="TMP81073.1"/>
    </source>
</evidence>
<gene>
    <name evidence="2" type="ORF">CWB73_09490</name>
</gene>
<keyword evidence="1" id="KW-0732">Signal</keyword>